<name>A0A2T2NQL9_CORCC</name>
<evidence type="ECO:0000256" key="4">
    <source>
        <dbReference type="ARBA" id="ARBA00023136"/>
    </source>
</evidence>
<dbReference type="OrthoDB" id="5413793at2759"/>
<evidence type="ECO:0000256" key="6">
    <source>
        <dbReference type="SAM" id="Phobius"/>
    </source>
</evidence>
<feature type="transmembrane region" description="Helical" evidence="6">
    <location>
        <begin position="20"/>
        <end position="40"/>
    </location>
</feature>
<feature type="transmembrane region" description="Helical" evidence="6">
    <location>
        <begin position="272"/>
        <end position="295"/>
    </location>
</feature>
<reference evidence="8 9" key="1">
    <citation type="journal article" date="2018" name="Front. Microbiol.">
        <title>Genome-Wide Analysis of Corynespora cassiicola Leaf Fall Disease Putative Effectors.</title>
        <authorList>
            <person name="Lopez D."/>
            <person name="Ribeiro S."/>
            <person name="Label P."/>
            <person name="Fumanal B."/>
            <person name="Venisse J.S."/>
            <person name="Kohler A."/>
            <person name="de Oliveira R.R."/>
            <person name="Labutti K."/>
            <person name="Lipzen A."/>
            <person name="Lail K."/>
            <person name="Bauer D."/>
            <person name="Ohm R.A."/>
            <person name="Barry K.W."/>
            <person name="Spatafora J."/>
            <person name="Grigoriev I.V."/>
            <person name="Martin F.M."/>
            <person name="Pujade-Renaud V."/>
        </authorList>
    </citation>
    <scope>NUCLEOTIDE SEQUENCE [LARGE SCALE GENOMIC DNA]</scope>
    <source>
        <strain evidence="8 9">Philippines</strain>
    </source>
</reference>
<evidence type="ECO:0000313" key="9">
    <source>
        <dbReference type="Proteomes" id="UP000240883"/>
    </source>
</evidence>
<feature type="transmembrane region" description="Helical" evidence="6">
    <location>
        <begin position="138"/>
        <end position="163"/>
    </location>
</feature>
<keyword evidence="9" id="KW-1185">Reference proteome</keyword>
<proteinExistence type="inferred from homology"/>
<feature type="transmembrane region" description="Helical" evidence="6">
    <location>
        <begin position="234"/>
        <end position="252"/>
    </location>
</feature>
<feature type="transmembrane region" description="Helical" evidence="6">
    <location>
        <begin position="100"/>
        <end position="126"/>
    </location>
</feature>
<comment type="similarity">
    <text evidence="5">Belongs to the SAT4 family.</text>
</comment>
<comment type="subcellular location">
    <subcellularLocation>
        <location evidence="1">Membrane</location>
        <topology evidence="1">Multi-pass membrane protein</topology>
    </subcellularLocation>
</comment>
<sequence length="351" mass="39611">MPNTTEYQLQHWDDDRSGEIVGVSVFCLICVSVTVFLRIYAQSMVTRAWRCWDTWFILWAAVFTIALSGITIYIIKYGFGKHTLRVIMEDNTAPDDLATIFMYGYITSILQAPGIMCIKLALLAFYARVFGLLHHDRFFTRGLYACFVICVLLGIGTTIEFIVQCIPAQVFWNRIYLMFPGGHTDGPTSGYCMDQVSHVTVPVVLDLVTEIMIMILPAKILWNLQLPTRKKVGLAILFGLGIFVCATNIVRIKYYASMINGGDLAWDDIDAFIWTNVQMTVGIVCASIPACTPFLRLCYGRRDKSSSSSQPAIPLENRSKALSNRWSKSHDKLSSHEFLTDPRDCDGERMC</sequence>
<evidence type="ECO:0000259" key="7">
    <source>
        <dbReference type="Pfam" id="PF20684"/>
    </source>
</evidence>
<feature type="transmembrane region" description="Helical" evidence="6">
    <location>
        <begin position="52"/>
        <end position="75"/>
    </location>
</feature>
<keyword evidence="4 6" id="KW-0472">Membrane</keyword>
<organism evidence="8 9">
    <name type="scientific">Corynespora cassiicola Philippines</name>
    <dbReference type="NCBI Taxonomy" id="1448308"/>
    <lineage>
        <taxon>Eukaryota</taxon>
        <taxon>Fungi</taxon>
        <taxon>Dikarya</taxon>
        <taxon>Ascomycota</taxon>
        <taxon>Pezizomycotina</taxon>
        <taxon>Dothideomycetes</taxon>
        <taxon>Pleosporomycetidae</taxon>
        <taxon>Pleosporales</taxon>
        <taxon>Corynesporascaceae</taxon>
        <taxon>Corynespora</taxon>
    </lineage>
</organism>
<keyword evidence="3 6" id="KW-1133">Transmembrane helix</keyword>
<dbReference type="PANTHER" id="PTHR33048:SF158">
    <property type="entry name" value="MEMBRANE PROTEIN PTH11-LIKE, PUTATIVE-RELATED"/>
    <property type="match status" value="1"/>
</dbReference>
<dbReference type="GO" id="GO:0016020">
    <property type="term" value="C:membrane"/>
    <property type="evidence" value="ECO:0007669"/>
    <property type="project" value="UniProtKB-SubCell"/>
</dbReference>
<evidence type="ECO:0000256" key="3">
    <source>
        <dbReference type="ARBA" id="ARBA00022989"/>
    </source>
</evidence>
<protein>
    <recommendedName>
        <fullName evidence="7">Rhodopsin domain-containing protein</fullName>
    </recommendedName>
</protein>
<feature type="domain" description="Rhodopsin" evidence="7">
    <location>
        <begin position="37"/>
        <end position="296"/>
    </location>
</feature>
<dbReference type="Pfam" id="PF20684">
    <property type="entry name" value="Fung_rhodopsin"/>
    <property type="match status" value="1"/>
</dbReference>
<dbReference type="InterPro" id="IPR049326">
    <property type="entry name" value="Rhodopsin_dom_fungi"/>
</dbReference>
<dbReference type="PANTHER" id="PTHR33048">
    <property type="entry name" value="PTH11-LIKE INTEGRAL MEMBRANE PROTEIN (AFU_ORTHOLOGUE AFUA_5G11245)"/>
    <property type="match status" value="1"/>
</dbReference>
<evidence type="ECO:0000256" key="1">
    <source>
        <dbReference type="ARBA" id="ARBA00004141"/>
    </source>
</evidence>
<evidence type="ECO:0000313" key="8">
    <source>
        <dbReference type="EMBL" id="PSN67737.1"/>
    </source>
</evidence>
<evidence type="ECO:0000256" key="2">
    <source>
        <dbReference type="ARBA" id="ARBA00022692"/>
    </source>
</evidence>
<keyword evidence="2 6" id="KW-0812">Transmembrane</keyword>
<feature type="transmembrane region" description="Helical" evidence="6">
    <location>
        <begin position="203"/>
        <end position="222"/>
    </location>
</feature>
<gene>
    <name evidence="8" type="ORF">BS50DRAFT_522471</name>
</gene>
<dbReference type="EMBL" id="KZ678134">
    <property type="protein sequence ID" value="PSN67737.1"/>
    <property type="molecule type" value="Genomic_DNA"/>
</dbReference>
<dbReference type="InterPro" id="IPR052337">
    <property type="entry name" value="SAT4-like"/>
</dbReference>
<accession>A0A2T2NQL9</accession>
<dbReference type="AlphaFoldDB" id="A0A2T2NQL9"/>
<evidence type="ECO:0000256" key="5">
    <source>
        <dbReference type="ARBA" id="ARBA00038359"/>
    </source>
</evidence>
<dbReference type="Proteomes" id="UP000240883">
    <property type="component" value="Unassembled WGS sequence"/>
</dbReference>